<keyword evidence="1" id="KW-0489">Methyltransferase</keyword>
<dbReference type="Gene3D" id="3.40.50.150">
    <property type="entry name" value="Vaccinia Virus protein VP39"/>
    <property type="match status" value="1"/>
</dbReference>
<dbReference type="PROSITE" id="PS51682">
    <property type="entry name" value="SAM_OMT_I"/>
    <property type="match status" value="1"/>
</dbReference>
<dbReference type="GO" id="GO:0008171">
    <property type="term" value="F:O-methyltransferase activity"/>
    <property type="evidence" value="ECO:0007669"/>
    <property type="project" value="InterPro"/>
</dbReference>
<proteinExistence type="inferred from homology"/>
<evidence type="ECO:0000256" key="2">
    <source>
        <dbReference type="ARBA" id="ARBA00022679"/>
    </source>
</evidence>
<accession>A0AAD5DRY4</accession>
<evidence type="ECO:0008006" key="7">
    <source>
        <dbReference type="Google" id="ProtNLM"/>
    </source>
</evidence>
<comment type="similarity">
    <text evidence="4">Belongs to the class I-like SAM-binding methyltransferase superfamily. Cation-dependent O-methyltransferase family.</text>
</comment>
<evidence type="ECO:0000256" key="1">
    <source>
        <dbReference type="ARBA" id="ARBA00022603"/>
    </source>
</evidence>
<evidence type="ECO:0000313" key="6">
    <source>
        <dbReference type="Proteomes" id="UP001205105"/>
    </source>
</evidence>
<organism evidence="5 6">
    <name type="scientific">Chlorella ohadii</name>
    <dbReference type="NCBI Taxonomy" id="2649997"/>
    <lineage>
        <taxon>Eukaryota</taxon>
        <taxon>Viridiplantae</taxon>
        <taxon>Chlorophyta</taxon>
        <taxon>core chlorophytes</taxon>
        <taxon>Trebouxiophyceae</taxon>
        <taxon>Chlorellales</taxon>
        <taxon>Chlorellaceae</taxon>
        <taxon>Chlorella clade</taxon>
        <taxon>Chlorella</taxon>
    </lineage>
</organism>
<evidence type="ECO:0000313" key="5">
    <source>
        <dbReference type="EMBL" id="KAI7843197.1"/>
    </source>
</evidence>
<evidence type="ECO:0000256" key="4">
    <source>
        <dbReference type="ARBA" id="ARBA00023453"/>
    </source>
</evidence>
<reference evidence="5" key="1">
    <citation type="submission" date="2020-11" db="EMBL/GenBank/DDBJ databases">
        <title>Chlorella ohadii genome sequencing and assembly.</title>
        <authorList>
            <person name="Murik O."/>
            <person name="Treves H."/>
            <person name="Kedem I."/>
            <person name="Shotland Y."/>
            <person name="Kaplan A."/>
        </authorList>
    </citation>
    <scope>NUCLEOTIDE SEQUENCE</scope>
    <source>
        <strain evidence="5">1</strain>
    </source>
</reference>
<dbReference type="PANTHER" id="PTHR10509">
    <property type="entry name" value="O-METHYLTRANSFERASE-RELATED"/>
    <property type="match status" value="1"/>
</dbReference>
<dbReference type="PANTHER" id="PTHR10509:SF14">
    <property type="entry name" value="CAFFEOYL-COA O-METHYLTRANSFERASE 3-RELATED"/>
    <property type="match status" value="1"/>
</dbReference>
<sequence length="144" mass="15843">MALALPPGGRLVACDRDPRPLALAREYWAKAGVADKIEERLGAASESLEALLADPAQHNSYDFAFIDADKKGYRAYYEQLLRLVRPGGVIAVDNVLWYGRVAHPEEADKNTAALQELNDFLLKDERVAFSLVPVGDGMALCTKR</sequence>
<dbReference type="InterPro" id="IPR029063">
    <property type="entry name" value="SAM-dependent_MTases_sf"/>
</dbReference>
<dbReference type="GO" id="GO:0032259">
    <property type="term" value="P:methylation"/>
    <property type="evidence" value="ECO:0007669"/>
    <property type="project" value="UniProtKB-KW"/>
</dbReference>
<dbReference type="InterPro" id="IPR002935">
    <property type="entry name" value="SAM_O-MeTrfase"/>
</dbReference>
<protein>
    <recommendedName>
        <fullName evidence="7">Caffeoyl-CoA O-methyltransferase</fullName>
    </recommendedName>
</protein>
<dbReference type="Pfam" id="PF01596">
    <property type="entry name" value="Methyltransf_3"/>
    <property type="match status" value="1"/>
</dbReference>
<dbReference type="InterPro" id="IPR050362">
    <property type="entry name" value="Cation-dep_OMT"/>
</dbReference>
<dbReference type="SUPFAM" id="SSF53335">
    <property type="entry name" value="S-adenosyl-L-methionine-dependent methyltransferases"/>
    <property type="match status" value="1"/>
</dbReference>
<dbReference type="EMBL" id="JADXDR010000042">
    <property type="protein sequence ID" value="KAI7843197.1"/>
    <property type="molecule type" value="Genomic_DNA"/>
</dbReference>
<keyword evidence="6" id="KW-1185">Reference proteome</keyword>
<comment type="caution">
    <text evidence="5">The sequence shown here is derived from an EMBL/GenBank/DDBJ whole genome shotgun (WGS) entry which is preliminary data.</text>
</comment>
<gene>
    <name evidence="5" type="ORF">COHA_003180</name>
</gene>
<dbReference type="Proteomes" id="UP001205105">
    <property type="component" value="Unassembled WGS sequence"/>
</dbReference>
<evidence type="ECO:0000256" key="3">
    <source>
        <dbReference type="ARBA" id="ARBA00022691"/>
    </source>
</evidence>
<dbReference type="AlphaFoldDB" id="A0AAD5DRY4"/>
<keyword evidence="2" id="KW-0808">Transferase</keyword>
<keyword evidence="3" id="KW-0949">S-adenosyl-L-methionine</keyword>
<dbReference type="GO" id="GO:0008757">
    <property type="term" value="F:S-adenosylmethionine-dependent methyltransferase activity"/>
    <property type="evidence" value="ECO:0007669"/>
    <property type="project" value="TreeGrafter"/>
</dbReference>
<name>A0AAD5DRY4_9CHLO</name>